<dbReference type="Gene3D" id="1.10.287.130">
    <property type="match status" value="1"/>
</dbReference>
<dbReference type="SUPFAM" id="SSF55874">
    <property type="entry name" value="ATPase domain of HSP90 chaperone/DNA topoisomerase II/histidine kinase"/>
    <property type="match status" value="1"/>
</dbReference>
<dbReference type="SMART" id="SM00388">
    <property type="entry name" value="HisKA"/>
    <property type="match status" value="1"/>
</dbReference>
<proteinExistence type="predicted"/>
<keyword evidence="3 5" id="KW-0418">Kinase</keyword>
<organism evidence="5 6">
    <name type="scientific">Microcystis panniformis FACHB-1757</name>
    <dbReference type="NCBI Taxonomy" id="1638788"/>
    <lineage>
        <taxon>Bacteria</taxon>
        <taxon>Bacillati</taxon>
        <taxon>Cyanobacteriota</taxon>
        <taxon>Cyanophyceae</taxon>
        <taxon>Oscillatoriophycideae</taxon>
        <taxon>Chroococcales</taxon>
        <taxon>Microcystaceae</taxon>
        <taxon>Microcystis</taxon>
    </lineage>
</organism>
<reference evidence="5 6" key="1">
    <citation type="journal article" date="2016" name="Stand. Genomic Sci.">
        <title>Complete genome sequence and genomic characterization of Microcystis panniformis FACHB 1757 by third-generation sequencing.</title>
        <authorList>
            <person name="Zhang J.Y."/>
            <person name="Guan R."/>
            <person name="Zhang H.J."/>
            <person name="Li H."/>
            <person name="Xiao P."/>
            <person name="Yu G.L."/>
            <person name="Du L."/>
            <person name="Cao D.M."/>
            <person name="Zhu B.C."/>
            <person name="Li R.H."/>
            <person name="Lu Z.H."/>
        </authorList>
    </citation>
    <scope>NUCLEOTIDE SEQUENCE [LARGE SCALE GENOMIC DNA]</scope>
    <source>
        <strain evidence="5 6">FACHB-1757</strain>
    </source>
</reference>
<evidence type="ECO:0000313" key="6">
    <source>
        <dbReference type="Proteomes" id="UP000068167"/>
    </source>
</evidence>
<feature type="domain" description="Histidine kinase" evidence="4">
    <location>
        <begin position="267"/>
        <end position="481"/>
    </location>
</feature>
<dbReference type="InterPro" id="IPR036890">
    <property type="entry name" value="HATPase_C_sf"/>
</dbReference>
<accession>A0A0K1RV74</accession>
<dbReference type="InterPro" id="IPR036097">
    <property type="entry name" value="HisK_dim/P_sf"/>
</dbReference>
<dbReference type="PROSITE" id="PS50109">
    <property type="entry name" value="HIS_KIN"/>
    <property type="match status" value="1"/>
</dbReference>
<keyword evidence="3 5" id="KW-0808">Transferase</keyword>
<dbReference type="Proteomes" id="UP000068167">
    <property type="component" value="Chromosome"/>
</dbReference>
<evidence type="ECO:0000256" key="2">
    <source>
        <dbReference type="ARBA" id="ARBA00012438"/>
    </source>
</evidence>
<name>A0A0K1RV74_9CHRO</name>
<evidence type="ECO:0000313" key="5">
    <source>
        <dbReference type="EMBL" id="AKV65807.1"/>
    </source>
</evidence>
<dbReference type="PANTHER" id="PTHR45569:SF1">
    <property type="entry name" value="SENSOR PROTEIN KDPD"/>
    <property type="match status" value="1"/>
</dbReference>
<protein>
    <recommendedName>
        <fullName evidence="2">histidine kinase</fullName>
        <ecNumber evidence="2">2.7.13.3</ecNumber>
    </recommendedName>
</protein>
<gene>
    <name evidence="5" type="ORF">VL20_592</name>
</gene>
<dbReference type="InterPro" id="IPR003661">
    <property type="entry name" value="HisK_dim/P_dom"/>
</dbReference>
<dbReference type="InterPro" id="IPR052023">
    <property type="entry name" value="Histidine_kinase_KdpD"/>
</dbReference>
<dbReference type="PANTHER" id="PTHR45569">
    <property type="entry name" value="SENSOR PROTEIN KDPD"/>
    <property type="match status" value="1"/>
</dbReference>
<dbReference type="GO" id="GO:0005886">
    <property type="term" value="C:plasma membrane"/>
    <property type="evidence" value="ECO:0007669"/>
    <property type="project" value="TreeGrafter"/>
</dbReference>
<dbReference type="Pfam" id="PF00512">
    <property type="entry name" value="HisKA"/>
    <property type="match status" value="1"/>
</dbReference>
<dbReference type="PATRIC" id="fig|1638788.3.peg.595"/>
<evidence type="ECO:0000256" key="1">
    <source>
        <dbReference type="ARBA" id="ARBA00000085"/>
    </source>
</evidence>
<dbReference type="KEGG" id="mpk:VL20_592"/>
<dbReference type="SUPFAM" id="SSF47384">
    <property type="entry name" value="Homodimeric domain of signal transducing histidine kinase"/>
    <property type="match status" value="1"/>
</dbReference>
<dbReference type="EMBL" id="CP011339">
    <property type="protein sequence ID" value="AKV65807.1"/>
    <property type="molecule type" value="Genomic_DNA"/>
</dbReference>
<dbReference type="InterPro" id="IPR005467">
    <property type="entry name" value="His_kinase_dom"/>
</dbReference>
<evidence type="ECO:0000259" key="4">
    <source>
        <dbReference type="PROSITE" id="PS50109"/>
    </source>
</evidence>
<dbReference type="EC" id="2.7.13.3" evidence="2"/>
<evidence type="ECO:0000256" key="3">
    <source>
        <dbReference type="ARBA" id="ARBA00022777"/>
    </source>
</evidence>
<dbReference type="AlphaFoldDB" id="A0A0K1RV74"/>
<comment type="catalytic activity">
    <reaction evidence="1">
        <text>ATP + protein L-histidine = ADP + protein N-phospho-L-histidine.</text>
        <dbReference type="EC" id="2.7.13.3"/>
    </reaction>
</comment>
<dbReference type="CDD" id="cd00082">
    <property type="entry name" value="HisKA"/>
    <property type="match status" value="1"/>
</dbReference>
<dbReference type="GO" id="GO:0000155">
    <property type="term" value="F:phosphorelay sensor kinase activity"/>
    <property type="evidence" value="ECO:0007669"/>
    <property type="project" value="InterPro"/>
</dbReference>
<sequence length="483" mass="54281">MKTMLKGSLPKLSDIFPPTDHQDRETFTPNAFYPNLSEWLKRSHLKAESEWFAAIAALENILLQNQNNAAAGRGLILSGPTALVRESKALTGFKFGVFTVKALKHLPWLGLQLPSQEKSAADISPTEIHELPLLPTDPIANERFCLVFSESFALLLVLGEDQWGLSSFQFSFDPVLTQQAWQQLRQRLVNLRYPQIETLEAIIEANGSPSPDYRLVSQFSRQLLQNLPDQSNLDLKKTKSPINAEITPPKEDNSNLESGCDLELLRALTHEIRTPLTTIRTITRLLLKRAKVTEDVEKYLETIDLECSEQIQRMELIFRAAELGINPLGDKPIQLIPIALEKVFQDSIPRWQKQAKRRNVNLEVNVPKKLPSVISDPNLLDQMLNGVVEKCTRSMASGGLLQVHISTAGNQLKMQFQTQIKSPNLTLKALGKVLMFQPETGSLSLNMKVTKNLFQALGGKFIVREKPEEGEILTIFLPLGRIK</sequence>
<keyword evidence="6" id="KW-1185">Reference proteome</keyword>
<dbReference type="Gene3D" id="3.30.565.10">
    <property type="entry name" value="Histidine kinase-like ATPase, C-terminal domain"/>
    <property type="match status" value="1"/>
</dbReference>